<dbReference type="FunFam" id="2.40.420.20:FF:000003">
    <property type="entry name" value="Cation efflux system protein cusB"/>
    <property type="match status" value="1"/>
</dbReference>
<evidence type="ECO:0000313" key="9">
    <source>
        <dbReference type="Proteomes" id="UP000236003"/>
    </source>
</evidence>
<dbReference type="GO" id="GO:0015679">
    <property type="term" value="P:plasma membrane copper ion transport"/>
    <property type="evidence" value="ECO:0007669"/>
    <property type="project" value="TreeGrafter"/>
</dbReference>
<dbReference type="Pfam" id="PF25954">
    <property type="entry name" value="Beta-barrel_RND_2"/>
    <property type="match status" value="1"/>
</dbReference>
<dbReference type="PANTHER" id="PTHR30097">
    <property type="entry name" value="CATION EFFLUX SYSTEM PROTEIN CUSB"/>
    <property type="match status" value="1"/>
</dbReference>
<dbReference type="NCBIfam" id="TIGR01730">
    <property type="entry name" value="RND_mfp"/>
    <property type="match status" value="1"/>
</dbReference>
<proteinExistence type="inferred from homology"/>
<comment type="similarity">
    <text evidence="1">Belongs to the membrane fusion protein (MFP) (TC 8.A.1) family.</text>
</comment>
<dbReference type="InterPro" id="IPR051909">
    <property type="entry name" value="MFP_Cation_Efflux"/>
</dbReference>
<feature type="compositionally biased region" description="Basic and acidic residues" evidence="5">
    <location>
        <begin position="465"/>
        <end position="475"/>
    </location>
</feature>
<feature type="domain" description="CusB-like barrel-sandwich hybrid" evidence="6">
    <location>
        <begin position="170"/>
        <end position="297"/>
    </location>
</feature>
<feature type="compositionally biased region" description="Basic and acidic residues" evidence="5">
    <location>
        <begin position="525"/>
        <end position="539"/>
    </location>
</feature>
<dbReference type="InterPro" id="IPR006143">
    <property type="entry name" value="RND_pump_MFP"/>
</dbReference>
<dbReference type="EMBL" id="POUM01000001">
    <property type="protein sequence ID" value="PNF61398.1"/>
    <property type="molecule type" value="Genomic_DNA"/>
</dbReference>
<keyword evidence="4" id="KW-0406">Ion transport</keyword>
<dbReference type="Gene3D" id="2.40.420.20">
    <property type="match status" value="1"/>
</dbReference>
<dbReference type="Gene3D" id="2.40.30.170">
    <property type="match status" value="1"/>
</dbReference>
<dbReference type="Pfam" id="PF25919">
    <property type="entry name" value="BSH_CusB"/>
    <property type="match status" value="1"/>
</dbReference>
<dbReference type="AlphaFoldDB" id="A0A2N8RK14"/>
<comment type="caution">
    <text evidence="8">The sequence shown here is derived from an EMBL/GenBank/DDBJ whole genome shotgun (WGS) entry which is preliminary data.</text>
</comment>
<dbReference type="GO" id="GO:0022857">
    <property type="term" value="F:transmembrane transporter activity"/>
    <property type="evidence" value="ECO:0007669"/>
    <property type="project" value="InterPro"/>
</dbReference>
<dbReference type="Gene3D" id="2.40.50.100">
    <property type="match status" value="1"/>
</dbReference>
<dbReference type="InterPro" id="IPR058792">
    <property type="entry name" value="Beta-barrel_RND_2"/>
</dbReference>
<feature type="domain" description="CusB-like beta-barrel" evidence="7">
    <location>
        <begin position="301"/>
        <end position="377"/>
    </location>
</feature>
<evidence type="ECO:0000256" key="2">
    <source>
        <dbReference type="ARBA" id="ARBA00022448"/>
    </source>
</evidence>
<dbReference type="RefSeq" id="WP_102819555.1">
    <property type="nucleotide sequence ID" value="NZ_JAMOHR010000001.1"/>
</dbReference>
<evidence type="ECO:0000256" key="5">
    <source>
        <dbReference type="SAM" id="MobiDB-lite"/>
    </source>
</evidence>
<dbReference type="PANTHER" id="PTHR30097:SF15">
    <property type="entry name" value="CATION EFFLUX SYSTEM PROTEIN CUSB"/>
    <property type="match status" value="1"/>
</dbReference>
<accession>A0A2N8RK14</accession>
<dbReference type="GO" id="GO:0016020">
    <property type="term" value="C:membrane"/>
    <property type="evidence" value="ECO:0007669"/>
    <property type="project" value="InterPro"/>
</dbReference>
<dbReference type="FunFam" id="2.40.30.170:FF:000010">
    <property type="entry name" value="Efflux RND transporter periplasmic adaptor subunit"/>
    <property type="match status" value="1"/>
</dbReference>
<gene>
    <name evidence="8" type="ORF">CXK99_01275</name>
</gene>
<dbReference type="Proteomes" id="UP000236003">
    <property type="component" value="Unassembled WGS sequence"/>
</dbReference>
<evidence type="ECO:0000256" key="1">
    <source>
        <dbReference type="ARBA" id="ARBA00009477"/>
    </source>
</evidence>
<organism evidence="8 9">
    <name type="scientific">Stutzerimonas stutzeri</name>
    <name type="common">Pseudomonas stutzeri</name>
    <dbReference type="NCBI Taxonomy" id="316"/>
    <lineage>
        <taxon>Bacteria</taxon>
        <taxon>Pseudomonadati</taxon>
        <taxon>Pseudomonadota</taxon>
        <taxon>Gammaproteobacteria</taxon>
        <taxon>Pseudomonadales</taxon>
        <taxon>Pseudomonadaceae</taxon>
        <taxon>Stutzerimonas</taxon>
    </lineage>
</organism>
<evidence type="ECO:0000313" key="8">
    <source>
        <dbReference type="EMBL" id="PNF61398.1"/>
    </source>
</evidence>
<keyword evidence="2" id="KW-0813">Transport</keyword>
<dbReference type="GO" id="GO:0046914">
    <property type="term" value="F:transition metal ion binding"/>
    <property type="evidence" value="ECO:0007669"/>
    <property type="project" value="TreeGrafter"/>
</dbReference>
<feature type="compositionally biased region" description="Low complexity" evidence="5">
    <location>
        <begin position="476"/>
        <end position="499"/>
    </location>
</feature>
<keyword evidence="3" id="KW-0732">Signal</keyword>
<dbReference type="InterPro" id="IPR058790">
    <property type="entry name" value="BSH_CusB"/>
</dbReference>
<dbReference type="GO" id="GO:0030288">
    <property type="term" value="C:outer membrane-bounded periplasmic space"/>
    <property type="evidence" value="ECO:0007669"/>
    <property type="project" value="TreeGrafter"/>
</dbReference>
<dbReference type="SUPFAM" id="SSF111369">
    <property type="entry name" value="HlyD-like secretion proteins"/>
    <property type="match status" value="1"/>
</dbReference>
<reference evidence="8 9" key="1">
    <citation type="submission" date="2018-01" db="EMBL/GenBank/DDBJ databases">
        <title>Denitrification phenotypes of diverse strains of Pseudomonas stutzeri.</title>
        <authorList>
            <person name="Milligan D.A."/>
            <person name="Bergaust L."/>
            <person name="Bakken L.R."/>
            <person name="Frostegard A."/>
        </authorList>
    </citation>
    <scope>NUCLEOTIDE SEQUENCE [LARGE SCALE GENOMIC DNA]</scope>
    <source>
        <strain evidence="8 9">CCUG 44592</strain>
    </source>
</reference>
<evidence type="ECO:0000256" key="4">
    <source>
        <dbReference type="ARBA" id="ARBA00023065"/>
    </source>
</evidence>
<name>A0A2N8RK14_STUST</name>
<evidence type="ECO:0000256" key="3">
    <source>
        <dbReference type="ARBA" id="ARBA00022729"/>
    </source>
</evidence>
<evidence type="ECO:0000259" key="7">
    <source>
        <dbReference type="Pfam" id="PF25954"/>
    </source>
</evidence>
<sequence length="554" mass="59043">MKRSMILGAGTFALATAIAGFAGGYLMAQKPTSSENVDSSAPQERKVLYYRNPMGLADTSPVPKKDPMGMDYIPVYADEAPTVAQGERKVLYYRNPMGLPDTSPVPKKDSMGMDYIAVYEGEESGSTVTISPEKIQLLGVLTSPVERRVLTRTVRAVGTVQVDERGQYTLAPKFDGWIEKLHVNTTGEPVRKGQPLIDVYSPELVSAQQEFLIANAGRQRLAAGSANARQGVASLSESAMQRLRNWDIGEAQLERLRRTGKTSRTLTITAPVDGVVLDKPALEGMRFQAGDALYRIADLDTVWLIAEVFEQDLALVKPGQAVQLTVSAYPGRHFTGEVTFIYPDLSPQTRTVKVRIELSNPDGLLKPAMFGTAQLAAGERTPVLAVPDSAVIDSGTRQVALVALGEGRFEPRELLTGRLADGFLEVLEGLGEGESVVTRANFLIDAESNLKAALSGMSPKSAAADAHDHGSHESPGHAATPTDADAHSAHAAHASHAGHTVPIESSTDAHVGSHGSSEADASPSDGHDHENHATPDAHSGHVMPDSHSNSHGGH</sequence>
<feature type="region of interest" description="Disordered" evidence="5">
    <location>
        <begin position="459"/>
        <end position="554"/>
    </location>
</feature>
<dbReference type="GO" id="GO:0060003">
    <property type="term" value="P:copper ion export"/>
    <property type="evidence" value="ECO:0007669"/>
    <property type="project" value="TreeGrafter"/>
</dbReference>
<protein>
    <submittedName>
        <fullName evidence="8">Efflux transporter periplasmic adaptor subunit</fullName>
    </submittedName>
</protein>
<evidence type="ECO:0000259" key="6">
    <source>
        <dbReference type="Pfam" id="PF25919"/>
    </source>
</evidence>